<evidence type="ECO:0000313" key="3">
    <source>
        <dbReference type="Proteomes" id="UP000824120"/>
    </source>
</evidence>
<dbReference type="InterPro" id="IPR040256">
    <property type="entry name" value="At4g02000-like"/>
</dbReference>
<organism evidence="2 3">
    <name type="scientific">Solanum commersonii</name>
    <name type="common">Commerson's wild potato</name>
    <name type="synonym">Commerson's nightshade</name>
    <dbReference type="NCBI Taxonomy" id="4109"/>
    <lineage>
        <taxon>Eukaryota</taxon>
        <taxon>Viridiplantae</taxon>
        <taxon>Streptophyta</taxon>
        <taxon>Embryophyta</taxon>
        <taxon>Tracheophyta</taxon>
        <taxon>Spermatophyta</taxon>
        <taxon>Magnoliopsida</taxon>
        <taxon>eudicotyledons</taxon>
        <taxon>Gunneridae</taxon>
        <taxon>Pentapetalae</taxon>
        <taxon>asterids</taxon>
        <taxon>lamiids</taxon>
        <taxon>Solanales</taxon>
        <taxon>Solanaceae</taxon>
        <taxon>Solanoideae</taxon>
        <taxon>Solaneae</taxon>
        <taxon>Solanum</taxon>
    </lineage>
</organism>
<dbReference type="EMBL" id="JACXVP010000010">
    <property type="protein sequence ID" value="KAG5580251.1"/>
    <property type="molecule type" value="Genomic_DNA"/>
</dbReference>
<comment type="caution">
    <text evidence="2">The sequence shown here is derived from an EMBL/GenBank/DDBJ whole genome shotgun (WGS) entry which is preliminary data.</text>
</comment>
<dbReference type="OrthoDB" id="1305709at2759"/>
<feature type="region of interest" description="Disordered" evidence="1">
    <location>
        <begin position="297"/>
        <end position="320"/>
    </location>
</feature>
<evidence type="ECO:0000313" key="2">
    <source>
        <dbReference type="EMBL" id="KAG5580251.1"/>
    </source>
</evidence>
<dbReference type="Proteomes" id="UP000824120">
    <property type="component" value="Chromosome 10"/>
</dbReference>
<reference evidence="2 3" key="1">
    <citation type="submission" date="2020-09" db="EMBL/GenBank/DDBJ databases">
        <title>De no assembly of potato wild relative species, Solanum commersonii.</title>
        <authorList>
            <person name="Cho K."/>
        </authorList>
    </citation>
    <scope>NUCLEOTIDE SEQUENCE [LARGE SCALE GENOMIC DNA]</scope>
    <source>
        <strain evidence="2">LZ3.2</strain>
        <tissue evidence="2">Leaf</tissue>
    </source>
</reference>
<feature type="compositionally biased region" description="Polar residues" evidence="1">
    <location>
        <begin position="153"/>
        <end position="170"/>
    </location>
</feature>
<accession>A0A9J5WWS5</accession>
<evidence type="ECO:0000256" key="1">
    <source>
        <dbReference type="SAM" id="MobiDB-lite"/>
    </source>
</evidence>
<feature type="compositionally biased region" description="Polar residues" evidence="1">
    <location>
        <begin position="225"/>
        <end position="235"/>
    </location>
</feature>
<gene>
    <name evidence="2" type="ORF">H5410_050878</name>
</gene>
<feature type="compositionally biased region" description="Polar residues" evidence="1">
    <location>
        <begin position="135"/>
        <end position="145"/>
    </location>
</feature>
<sequence length="386" mass="44446">MAKVKVQVDLTKTRPRHVWIGLDEKDLTIGRWQSIEYENIPPYCVYCKHQGYTMDEWNDNKQTKKKEQEEPQQQNIKERDNQHQHVQQKEEEWQVQRRKNNKPQEERIQKIVWKPTSAQYREKQNLDMHEPNNDEGMSTQGVQNRSKVDHNQKTQAMQRGNKANSKNTGIDSMLPIPISPNTLYPNGIVEVEGGMDGGWSKGGNLTHVIHEGTHFDHSPYPRAPATTTVQHPTSDQQQGEQQKEGEVCKKFIMVDEQLGMDITPRQTQYMYPPLTVPPDSRSEKCQMNKGPIIDEYVVDNSEDGPDVDNQSLKDPDEDDETSELLIRAFSPHPDKSLADEIQQVANNQGLSPRGLHHDRFQFKTQDINTVTAGRTNTRLFTSRSSQ</sequence>
<feature type="compositionally biased region" description="Basic and acidic residues" evidence="1">
    <location>
        <begin position="60"/>
        <end position="69"/>
    </location>
</feature>
<protein>
    <submittedName>
        <fullName evidence="2">Uncharacterized protein</fullName>
    </submittedName>
</protein>
<feature type="region of interest" description="Disordered" evidence="1">
    <location>
        <begin position="127"/>
        <end position="173"/>
    </location>
</feature>
<name>A0A9J5WWS5_SOLCO</name>
<feature type="region of interest" description="Disordered" evidence="1">
    <location>
        <begin position="214"/>
        <end position="244"/>
    </location>
</feature>
<dbReference type="PANTHER" id="PTHR31286:SF177">
    <property type="entry name" value="ENDONUCLEASE_EXONUCLEASE_PHOSPHATASE"/>
    <property type="match status" value="1"/>
</dbReference>
<keyword evidence="3" id="KW-1185">Reference proteome</keyword>
<feature type="compositionally biased region" description="Basic and acidic residues" evidence="1">
    <location>
        <begin position="76"/>
        <end position="95"/>
    </location>
</feature>
<proteinExistence type="predicted"/>
<feature type="region of interest" description="Disordered" evidence="1">
    <location>
        <begin position="60"/>
        <end position="112"/>
    </location>
</feature>
<feature type="compositionally biased region" description="Acidic residues" evidence="1">
    <location>
        <begin position="297"/>
        <end position="306"/>
    </location>
</feature>
<dbReference type="PANTHER" id="PTHR31286">
    <property type="entry name" value="GLYCINE-RICH CELL WALL STRUCTURAL PROTEIN 1.8-LIKE"/>
    <property type="match status" value="1"/>
</dbReference>
<dbReference type="AlphaFoldDB" id="A0A9J5WWS5"/>